<dbReference type="EMBL" id="AHIH01000016">
    <property type="protein sequence ID" value="EHN67937.1"/>
    <property type="molecule type" value="Genomic_DNA"/>
</dbReference>
<proteinExistence type="predicted"/>
<feature type="region of interest" description="Disordered" evidence="1">
    <location>
        <begin position="212"/>
        <end position="232"/>
    </location>
</feature>
<evidence type="ECO:0000313" key="2">
    <source>
        <dbReference type="EMBL" id="EHN67937.1"/>
    </source>
</evidence>
<reference evidence="2 3" key="1">
    <citation type="journal article" date="2012" name="J. Bacteriol.">
        <title>Draft Genome Sequence of Vibrio fischeri SR5, a Strain Isolated from the Light Organ of the Mediterranean Squid Sepiola robusta.</title>
        <authorList>
            <person name="Gyllborg M.C."/>
            <person name="Sahl J.W."/>
            <person name="Cronin D.C.III."/>
            <person name="Rasko D.A."/>
            <person name="Mandel M.J."/>
        </authorList>
    </citation>
    <scope>NUCLEOTIDE SEQUENCE [LARGE SCALE GENOMIC DNA]</scope>
    <source>
        <strain evidence="2 3">SR5</strain>
    </source>
</reference>
<accession>A0AAV3ELV3</accession>
<name>A0AAV3ELV3_ALIFS</name>
<dbReference type="AlphaFoldDB" id="A0AAV3ELV3"/>
<dbReference type="RefSeq" id="WP_005424084.1">
    <property type="nucleotide sequence ID" value="NZ_JH584330.1"/>
</dbReference>
<dbReference type="Proteomes" id="UP000004521">
    <property type="component" value="Unassembled WGS sequence"/>
</dbReference>
<gene>
    <name evidence="2" type="ORF">VFSR5_2754</name>
</gene>
<protein>
    <submittedName>
        <fullName evidence="2">Uncharacterized protein</fullName>
    </submittedName>
</protein>
<evidence type="ECO:0000313" key="3">
    <source>
        <dbReference type="Proteomes" id="UP000004521"/>
    </source>
</evidence>
<evidence type="ECO:0000256" key="1">
    <source>
        <dbReference type="SAM" id="MobiDB-lite"/>
    </source>
</evidence>
<comment type="caution">
    <text evidence="2">The sequence shown here is derived from an EMBL/GenBank/DDBJ whole genome shotgun (WGS) entry which is preliminary data.</text>
</comment>
<organism evidence="2 3">
    <name type="scientific">Aliivibrio fischeri SR5</name>
    <dbReference type="NCBI Taxonomy" id="1088719"/>
    <lineage>
        <taxon>Bacteria</taxon>
        <taxon>Pseudomonadati</taxon>
        <taxon>Pseudomonadota</taxon>
        <taxon>Gammaproteobacteria</taxon>
        <taxon>Vibrionales</taxon>
        <taxon>Vibrionaceae</taxon>
        <taxon>Aliivibrio</taxon>
    </lineage>
</organism>
<dbReference type="SUPFAM" id="SSF46966">
    <property type="entry name" value="Spectrin repeat"/>
    <property type="match status" value="1"/>
</dbReference>
<sequence>MDLFNDSTFDLIEESPVKGLKEVIDIAKAQLNEVNVSNHELKHEILWNTCVLISNVINTYSLEGLNAELPKADSNVSTAVRLLKNYLDQIESDVSLKVTQLNISDMNQKYSHKLKSSFAYEFSQGDYERVQSLLNELREHISSSTIIDENHKHRLLKKLERLQSELHKRVPDLDRLWGLVGDAGVALGKFGTDVKPLVERIQEIAGITWNTQKRAEELPSETPNPMLESSGE</sequence>